<dbReference type="AlphaFoldDB" id="R4KA09"/>
<protein>
    <submittedName>
        <fullName evidence="2">DNA replication protein</fullName>
    </submittedName>
</protein>
<feature type="domain" description="Chromosomal replication initiator protein DnaA ATPAse" evidence="1">
    <location>
        <begin position="101"/>
        <end position="222"/>
    </location>
</feature>
<dbReference type="Gene3D" id="3.40.50.300">
    <property type="entry name" value="P-loop containing nucleotide triphosphate hydrolases"/>
    <property type="match status" value="1"/>
</dbReference>
<evidence type="ECO:0000313" key="3">
    <source>
        <dbReference type="Proteomes" id="UP000013523"/>
    </source>
</evidence>
<dbReference type="Pfam" id="PF00308">
    <property type="entry name" value="Bac_DnaA"/>
    <property type="match status" value="1"/>
</dbReference>
<dbReference type="SUPFAM" id="SSF52540">
    <property type="entry name" value="P-loop containing nucleoside triphosphate hydrolases"/>
    <property type="match status" value="1"/>
</dbReference>
<accession>R4KA09</accession>
<dbReference type="RefSeq" id="WP_015615680.1">
    <property type="nucleotide sequence ID" value="NC_021182.1"/>
</dbReference>
<dbReference type="HOGENOM" id="CLU_062999_3_2_9"/>
<dbReference type="STRING" id="86416.Clopa_2518"/>
<dbReference type="InterPro" id="IPR027417">
    <property type="entry name" value="P-loop_NTPase"/>
</dbReference>
<dbReference type="PANTHER" id="PTHR30050">
    <property type="entry name" value="CHROMOSOMAL REPLICATION INITIATOR PROTEIN DNAA"/>
    <property type="match status" value="1"/>
</dbReference>
<name>R4KA09_CLOPA</name>
<dbReference type="PATRIC" id="fig|86416.3.peg.2502"/>
<dbReference type="KEGG" id="cpas:Clopa_2518"/>
<evidence type="ECO:0000259" key="1">
    <source>
        <dbReference type="Pfam" id="PF00308"/>
    </source>
</evidence>
<dbReference type="Proteomes" id="UP000013523">
    <property type="component" value="Chromosome"/>
</dbReference>
<dbReference type="GO" id="GO:0006260">
    <property type="term" value="P:DNA replication"/>
    <property type="evidence" value="ECO:0007669"/>
    <property type="project" value="TreeGrafter"/>
</dbReference>
<dbReference type="EMBL" id="CP003261">
    <property type="protein sequence ID" value="AGK97379.1"/>
    <property type="molecule type" value="Genomic_DNA"/>
</dbReference>
<keyword evidence="3" id="KW-1185">Reference proteome</keyword>
<gene>
    <name evidence="2" type="ORF">Clopa_2518</name>
</gene>
<proteinExistence type="predicted"/>
<dbReference type="PANTHER" id="PTHR30050:SF4">
    <property type="entry name" value="ATP-BINDING PROTEIN RV3427C IN INSERTION SEQUENCE-RELATED"/>
    <property type="match status" value="1"/>
</dbReference>
<dbReference type="InterPro" id="IPR013317">
    <property type="entry name" value="DnaA_dom"/>
</dbReference>
<evidence type="ECO:0000313" key="2">
    <source>
        <dbReference type="EMBL" id="AGK97379.1"/>
    </source>
</evidence>
<organism evidence="2 3">
    <name type="scientific">Clostridium pasteurianum BC1</name>
    <dbReference type="NCBI Taxonomy" id="86416"/>
    <lineage>
        <taxon>Bacteria</taxon>
        <taxon>Bacillati</taxon>
        <taxon>Bacillota</taxon>
        <taxon>Clostridia</taxon>
        <taxon>Eubacteriales</taxon>
        <taxon>Clostridiaceae</taxon>
        <taxon>Clostridium</taxon>
    </lineage>
</organism>
<sequence>MLNATSKCPHGKCDGSGMMWLRNPETLETKAQYCTCREQKLQNKRLAFANIPKEFSSLTIKSFDSEIYKNKEDVMRARIAKKQAVKYVNSFEEEFESIGKGLYFYSATKGSGKTRLAVSIGNAILSTKHKQVKFVTSLDILKEIKNTYNRESKYTESQLIESINGVQILIVDDIGVEQPTPWVNEILFSIFDTRMKYNRVTIFTSNCSVENLKHDDRLRSRIFKMAIPVEMPEEDIREKQSKDQNREMQDLLLAE</sequence>
<dbReference type="eggNOG" id="COG1484">
    <property type="taxonomic scope" value="Bacteria"/>
</dbReference>
<reference evidence="2 3" key="1">
    <citation type="submission" date="2012-01" db="EMBL/GenBank/DDBJ databases">
        <title>Complete sequence of chromosome of Clostridium pasteurianum BC1.</title>
        <authorList>
            <consortium name="US DOE Joint Genome Institute"/>
            <person name="Lucas S."/>
            <person name="Han J."/>
            <person name="Lapidus A."/>
            <person name="Cheng J.-F."/>
            <person name="Goodwin L."/>
            <person name="Pitluck S."/>
            <person name="Peters L."/>
            <person name="Mikhailova N."/>
            <person name="Teshima H."/>
            <person name="Detter J.C."/>
            <person name="Han C."/>
            <person name="Tapia R."/>
            <person name="Land M."/>
            <person name="Hauser L."/>
            <person name="Kyrpides N."/>
            <person name="Ivanova N."/>
            <person name="Pagani I."/>
            <person name="Dunn J."/>
            <person name="Taghavi S."/>
            <person name="Francis A."/>
            <person name="van der Lelie D."/>
            <person name="Woyke T."/>
        </authorList>
    </citation>
    <scope>NUCLEOTIDE SEQUENCE [LARGE SCALE GENOMIC DNA]</scope>
    <source>
        <strain evidence="2 3">BC1</strain>
    </source>
</reference>